<keyword evidence="6" id="KW-1185">Reference proteome</keyword>
<evidence type="ECO:0000313" key="5">
    <source>
        <dbReference type="EMBL" id="MCW6037533.1"/>
    </source>
</evidence>
<comment type="subcellular location">
    <subcellularLocation>
        <location evidence="1">Membrane</location>
        <topology evidence="1">Multi-pass membrane protein</topology>
    </subcellularLocation>
</comment>
<sequence>MDKPYLINIEPSLGQAEALIFVDGYLSDRADTLAENYQWWTILRQAGWQGSIYYLWWDVAQFSPSLELLSQLESEALPYWQRHRSYVKRIGKSFLPKLIAQEISVPVVSLMGCSLGSRIAYYAMREWFEAKPILKDVILLGGMIQRDRSKNWGYAASNLNGTLFNVYNGEDLLLMRFSQILGWERSPCGIKPIREVHPQILNIDAAPLMKTASYSPKNYLSVLSRILTSSPP</sequence>
<name>A0ABT3L7Q5_9CYAN</name>
<dbReference type="PANTHER" id="PTHR17920:SF3">
    <property type="entry name" value="TRANSMEMBRANE AND COILED-COIL DOMAIN-CONTAINING PROTEIN 4"/>
    <property type="match status" value="1"/>
</dbReference>
<dbReference type="Pfam" id="PF05277">
    <property type="entry name" value="DUF726"/>
    <property type="match status" value="1"/>
</dbReference>
<dbReference type="PANTHER" id="PTHR17920">
    <property type="entry name" value="TRANSMEMBRANE AND COILED-COIL DOMAIN-CONTAINING PROTEIN 4 TMCO4"/>
    <property type="match status" value="1"/>
</dbReference>
<dbReference type="SUPFAM" id="SSF53474">
    <property type="entry name" value="alpha/beta-Hydrolases"/>
    <property type="match status" value="1"/>
</dbReference>
<reference evidence="5 6" key="1">
    <citation type="submission" date="2021-08" db="EMBL/GenBank/DDBJ databases">
        <title>Draft genome sequence of Spirulina subsalsa with high tolerance to salinity and hype-accumulation of phycocyanin.</title>
        <authorList>
            <person name="Pei H."/>
            <person name="Jiang L."/>
        </authorList>
    </citation>
    <scope>NUCLEOTIDE SEQUENCE [LARGE SCALE GENOMIC DNA]</scope>
    <source>
        <strain evidence="5 6">FACHB-351</strain>
    </source>
</reference>
<proteinExistence type="predicted"/>
<dbReference type="EMBL" id="JAIHOM010000076">
    <property type="protein sequence ID" value="MCW6037533.1"/>
    <property type="molecule type" value="Genomic_DNA"/>
</dbReference>
<keyword evidence="3" id="KW-1133">Transmembrane helix</keyword>
<accession>A0ABT3L7Q5</accession>
<dbReference type="RefSeq" id="WP_265265392.1">
    <property type="nucleotide sequence ID" value="NZ_JAIHOM010000076.1"/>
</dbReference>
<evidence type="ECO:0000256" key="1">
    <source>
        <dbReference type="ARBA" id="ARBA00004141"/>
    </source>
</evidence>
<evidence type="ECO:0000256" key="2">
    <source>
        <dbReference type="ARBA" id="ARBA00022692"/>
    </source>
</evidence>
<gene>
    <name evidence="5" type="ORF">K4A83_14795</name>
</gene>
<protein>
    <submittedName>
        <fullName evidence="5">DUF726 domain-containing protein</fullName>
    </submittedName>
</protein>
<evidence type="ECO:0000256" key="4">
    <source>
        <dbReference type="ARBA" id="ARBA00023136"/>
    </source>
</evidence>
<dbReference type="Proteomes" id="UP001526426">
    <property type="component" value="Unassembled WGS sequence"/>
</dbReference>
<organism evidence="5 6">
    <name type="scientific">Spirulina subsalsa FACHB-351</name>
    <dbReference type="NCBI Taxonomy" id="234711"/>
    <lineage>
        <taxon>Bacteria</taxon>
        <taxon>Bacillati</taxon>
        <taxon>Cyanobacteriota</taxon>
        <taxon>Cyanophyceae</taxon>
        <taxon>Spirulinales</taxon>
        <taxon>Spirulinaceae</taxon>
        <taxon>Spirulina</taxon>
    </lineage>
</organism>
<comment type="caution">
    <text evidence="5">The sequence shown here is derived from an EMBL/GenBank/DDBJ whole genome shotgun (WGS) entry which is preliminary data.</text>
</comment>
<dbReference type="InterPro" id="IPR007941">
    <property type="entry name" value="DUF726"/>
</dbReference>
<evidence type="ECO:0000256" key="3">
    <source>
        <dbReference type="ARBA" id="ARBA00022989"/>
    </source>
</evidence>
<keyword evidence="2" id="KW-0812">Transmembrane</keyword>
<keyword evidence="4" id="KW-0472">Membrane</keyword>
<dbReference type="InterPro" id="IPR029058">
    <property type="entry name" value="AB_hydrolase_fold"/>
</dbReference>
<evidence type="ECO:0000313" key="6">
    <source>
        <dbReference type="Proteomes" id="UP001526426"/>
    </source>
</evidence>